<comment type="caution">
    <text evidence="2">The sequence shown here is derived from an EMBL/GenBank/DDBJ whole genome shotgun (WGS) entry which is preliminary data.</text>
</comment>
<reference evidence="2 3" key="1">
    <citation type="submission" date="2019-03" db="EMBL/GenBank/DDBJ databases">
        <title>Single cell metagenomics reveals metabolic interactions within the superorganism composed of flagellate Streblomastix strix and complex community of Bacteroidetes bacteria on its surface.</title>
        <authorList>
            <person name="Treitli S.C."/>
            <person name="Kolisko M."/>
            <person name="Husnik F."/>
            <person name="Keeling P."/>
            <person name="Hampl V."/>
        </authorList>
    </citation>
    <scope>NUCLEOTIDE SEQUENCE [LARGE SCALE GENOMIC DNA]</scope>
    <source>
        <strain evidence="2">ST1C</strain>
    </source>
</reference>
<dbReference type="AlphaFoldDB" id="A0A5J4UC42"/>
<accession>A0A5J4UC42</accession>
<dbReference type="EMBL" id="SNRW01018323">
    <property type="protein sequence ID" value="KAA6367442.1"/>
    <property type="molecule type" value="Genomic_DNA"/>
</dbReference>
<evidence type="ECO:0000313" key="3">
    <source>
        <dbReference type="Proteomes" id="UP000324800"/>
    </source>
</evidence>
<organism evidence="2 3">
    <name type="scientific">Streblomastix strix</name>
    <dbReference type="NCBI Taxonomy" id="222440"/>
    <lineage>
        <taxon>Eukaryota</taxon>
        <taxon>Metamonada</taxon>
        <taxon>Preaxostyla</taxon>
        <taxon>Oxymonadida</taxon>
        <taxon>Streblomastigidae</taxon>
        <taxon>Streblomastix</taxon>
    </lineage>
</organism>
<proteinExistence type="predicted"/>
<gene>
    <name evidence="2" type="ORF">EZS28_037030</name>
</gene>
<sequence length="29" mass="3078">MIMKGAGVQAKNSVTKIRKSSITKSIDQG</sequence>
<name>A0A5J4UC42_9EUKA</name>
<protein>
    <submittedName>
        <fullName evidence="2">Uncharacterized protein</fullName>
    </submittedName>
</protein>
<feature type="non-terminal residue" evidence="2">
    <location>
        <position position="29"/>
    </location>
</feature>
<evidence type="ECO:0000256" key="1">
    <source>
        <dbReference type="SAM" id="MobiDB-lite"/>
    </source>
</evidence>
<dbReference type="Proteomes" id="UP000324800">
    <property type="component" value="Unassembled WGS sequence"/>
</dbReference>
<evidence type="ECO:0000313" key="2">
    <source>
        <dbReference type="EMBL" id="KAA6367442.1"/>
    </source>
</evidence>
<feature type="region of interest" description="Disordered" evidence="1">
    <location>
        <begin position="1"/>
        <end position="29"/>
    </location>
</feature>